<evidence type="ECO:0000313" key="2">
    <source>
        <dbReference type="Proteomes" id="UP001153050"/>
    </source>
</evidence>
<comment type="caution">
    <text evidence="1">The sequence shown here is derived from an EMBL/GenBank/DDBJ whole genome shotgun (WGS) entry which is preliminary data.</text>
</comment>
<organism evidence="1 2">
    <name type="scientific">Mesorhizobium escarrei</name>
    <dbReference type="NCBI Taxonomy" id="666018"/>
    <lineage>
        <taxon>Bacteria</taxon>
        <taxon>Pseudomonadati</taxon>
        <taxon>Pseudomonadota</taxon>
        <taxon>Alphaproteobacteria</taxon>
        <taxon>Hyphomicrobiales</taxon>
        <taxon>Phyllobacteriaceae</taxon>
        <taxon>Mesorhizobium</taxon>
    </lineage>
</organism>
<sequence length="234" mass="26034">MSTAYSLSKARLAIMRSGILFGLITVGWPAGSAHASPPMLTGSLTSQPIGHYEFCKANSTECTIRTRDLGPQHVTGTVWRKIIAINTRINRSVRPITDIDAYGRDEVWAYPNGHGDCEDYVLEKRRDLMREGLSPSNLLITVVRKRGGQGHAVLTVRTDKGDFILDNLTDAIRHWDQTGYDFLKRQSSDHPGSWVTIGERRNPIVSTLVVTPVAKQPSVFDPRVGKTIVRPTKR</sequence>
<name>A0ABN8JGX8_9HYPH</name>
<dbReference type="Proteomes" id="UP001153050">
    <property type="component" value="Unassembled WGS sequence"/>
</dbReference>
<accession>A0ABN8JGX8</accession>
<dbReference type="Gene3D" id="3.10.620.30">
    <property type="match status" value="1"/>
</dbReference>
<protein>
    <submittedName>
        <fullName evidence="1">Predicted transglutaminase-like cysteine proteinase</fullName>
    </submittedName>
</protein>
<evidence type="ECO:0000313" key="1">
    <source>
        <dbReference type="EMBL" id="CAH2396781.1"/>
    </source>
</evidence>
<dbReference type="PANTHER" id="PTHR39327">
    <property type="match status" value="1"/>
</dbReference>
<dbReference type="EMBL" id="CAKXZT010000056">
    <property type="protein sequence ID" value="CAH2396781.1"/>
    <property type="molecule type" value="Genomic_DNA"/>
</dbReference>
<keyword evidence="2" id="KW-1185">Reference proteome</keyword>
<dbReference type="RefSeq" id="WP_254016968.1">
    <property type="nucleotide sequence ID" value="NZ_CAKXZT010000056.1"/>
</dbReference>
<dbReference type="Pfam" id="PF06035">
    <property type="entry name" value="Peptidase_C93"/>
    <property type="match status" value="1"/>
</dbReference>
<proteinExistence type="predicted"/>
<reference evidence="1 2" key="1">
    <citation type="submission" date="2022-03" db="EMBL/GenBank/DDBJ databases">
        <authorList>
            <person name="Brunel B."/>
        </authorList>
    </citation>
    <scope>NUCLEOTIDE SEQUENCE [LARGE SCALE GENOMIC DNA]</scope>
    <source>
        <strain evidence="1">STM5069sample</strain>
    </source>
</reference>
<gene>
    <name evidence="1" type="ORF">MES5069_1490002</name>
</gene>
<dbReference type="PANTHER" id="PTHR39327:SF1">
    <property type="entry name" value="BLR5470 PROTEIN"/>
    <property type="match status" value="1"/>
</dbReference>
<dbReference type="InterPro" id="IPR010319">
    <property type="entry name" value="Transglutaminase-like_Cys_pept"/>
</dbReference>